<dbReference type="SMART" id="SM00530">
    <property type="entry name" value="HTH_XRE"/>
    <property type="match status" value="1"/>
</dbReference>
<evidence type="ECO:0000313" key="2">
    <source>
        <dbReference type="EMBL" id="RXV74116.1"/>
    </source>
</evidence>
<dbReference type="OrthoDB" id="2736385at2"/>
<gene>
    <name evidence="2" type="ORF">D1006_09975</name>
</gene>
<dbReference type="InterPro" id="IPR001387">
    <property type="entry name" value="Cro/C1-type_HTH"/>
</dbReference>
<dbReference type="SUPFAM" id="SSF47413">
    <property type="entry name" value="lambda repressor-like DNA-binding domains"/>
    <property type="match status" value="1"/>
</dbReference>
<dbReference type="Pfam" id="PF01381">
    <property type="entry name" value="HTH_3"/>
    <property type="match status" value="1"/>
</dbReference>
<dbReference type="PROSITE" id="PS50943">
    <property type="entry name" value="HTH_CROC1"/>
    <property type="match status" value="1"/>
</dbReference>
<dbReference type="GO" id="GO:0003677">
    <property type="term" value="F:DNA binding"/>
    <property type="evidence" value="ECO:0007669"/>
    <property type="project" value="InterPro"/>
</dbReference>
<proteinExistence type="predicted"/>
<evidence type="ECO:0000259" key="1">
    <source>
        <dbReference type="PROSITE" id="PS50943"/>
    </source>
</evidence>
<dbReference type="InterPro" id="IPR010982">
    <property type="entry name" value="Lambda_DNA-bd_dom_sf"/>
</dbReference>
<dbReference type="Proteomes" id="UP000289650">
    <property type="component" value="Unassembled WGS sequence"/>
</dbReference>
<sequence length="93" mass="10087">MTDLATLKNRLLADPATKAEYDAQAFGLAVAHELVAARLRAGLTREQLAERMQTTQSTIERMESGHTMPSLRRLSGYAKATGSRVVISLAATQ</sequence>
<dbReference type="AlphaFoldDB" id="A0A4Q2ATX3"/>
<dbReference type="EMBL" id="QWEX01000001">
    <property type="protein sequence ID" value="RXV74116.1"/>
    <property type="molecule type" value="Genomic_DNA"/>
</dbReference>
<feature type="domain" description="HTH cro/C1-type" evidence="1">
    <location>
        <begin position="34"/>
        <end position="88"/>
    </location>
</feature>
<organism evidence="2 3">
    <name type="scientific">Burkholderia stabilis</name>
    <dbReference type="NCBI Taxonomy" id="95485"/>
    <lineage>
        <taxon>Bacteria</taxon>
        <taxon>Pseudomonadati</taxon>
        <taxon>Pseudomonadota</taxon>
        <taxon>Betaproteobacteria</taxon>
        <taxon>Burkholderiales</taxon>
        <taxon>Burkholderiaceae</taxon>
        <taxon>Burkholderia</taxon>
        <taxon>Burkholderia cepacia complex</taxon>
    </lineage>
</organism>
<evidence type="ECO:0000313" key="3">
    <source>
        <dbReference type="Proteomes" id="UP000289650"/>
    </source>
</evidence>
<comment type="caution">
    <text evidence="2">The sequence shown here is derived from an EMBL/GenBank/DDBJ whole genome shotgun (WGS) entry which is preliminary data.</text>
</comment>
<dbReference type="CDD" id="cd00093">
    <property type="entry name" value="HTH_XRE"/>
    <property type="match status" value="1"/>
</dbReference>
<accession>A0A4Q2ATX3</accession>
<reference evidence="2 3" key="1">
    <citation type="submission" date="2018-08" db="EMBL/GenBank/DDBJ databases">
        <title>Mountain-cultivated ginseng endophyte, Burkholderia stabilis and its activity against ginseng root rot disease.</title>
        <authorList>
            <person name="Tapan Kumar M."/>
            <person name="Bae H."/>
            <person name="Shanmugam G."/>
            <person name="Jeon J."/>
        </authorList>
    </citation>
    <scope>NUCLEOTIDE SEQUENCE [LARGE SCALE GENOMIC DNA]</scope>
    <source>
        <strain evidence="2 3">EB159</strain>
    </source>
</reference>
<name>A0A4Q2ATX3_9BURK</name>
<protein>
    <submittedName>
        <fullName evidence="2">XRE family transcriptional regulator</fullName>
    </submittedName>
</protein>
<dbReference type="Gene3D" id="1.10.260.40">
    <property type="entry name" value="lambda repressor-like DNA-binding domains"/>
    <property type="match status" value="1"/>
</dbReference>